<protein>
    <submittedName>
        <fullName evidence="2">Methyltransferase domain-containing protein</fullName>
    </submittedName>
</protein>
<dbReference type="Gene3D" id="3.40.50.150">
    <property type="entry name" value="Vaccinia Virus protein VP39"/>
    <property type="match status" value="1"/>
</dbReference>
<dbReference type="Proteomes" id="UP001058860">
    <property type="component" value="Chromosome"/>
</dbReference>
<dbReference type="EMBL" id="CP088295">
    <property type="protein sequence ID" value="UUY04123.1"/>
    <property type="molecule type" value="Genomic_DNA"/>
</dbReference>
<dbReference type="GO" id="GO:0008168">
    <property type="term" value="F:methyltransferase activity"/>
    <property type="evidence" value="ECO:0007669"/>
    <property type="project" value="UniProtKB-KW"/>
</dbReference>
<sequence length="279" mass="29437">MSPAGPLGDAAGLLREIGQDVRATRRKAAFHSPHPPATGLVLDVGAGHMPEPRADVVVDKYAADDFERAAGLDLRKPVVVGDGHALPFADNAFAYVVASHVLEHATDVEAFAAELARVGPAGFVQVPSAQAELTFGWPFHGWLIDLEDGVLVFRPRGDAVAPCGQLFHDAVADSSLFRLWFGAHREVWHHTVHWEGTLAVRSEGASAAAATAQLDVERTVAVLRDAGVPALTPAVRAALRCPADHGALRDQAGRLACTTCERSYPVAGEVPVLLPEAAA</sequence>
<accession>A0ABY5PHJ6</accession>
<dbReference type="RefSeq" id="WP_353864616.1">
    <property type="nucleotide sequence ID" value="NZ_CP088295.1"/>
</dbReference>
<keyword evidence="3" id="KW-1185">Reference proteome</keyword>
<dbReference type="SUPFAM" id="SSF53335">
    <property type="entry name" value="S-adenosyl-L-methionine-dependent methyltransferases"/>
    <property type="match status" value="1"/>
</dbReference>
<dbReference type="InterPro" id="IPR013216">
    <property type="entry name" value="Methyltransf_11"/>
</dbReference>
<dbReference type="Pfam" id="PF08241">
    <property type="entry name" value="Methyltransf_11"/>
    <property type="match status" value="1"/>
</dbReference>
<dbReference type="SUPFAM" id="SSF158997">
    <property type="entry name" value="Trm112p-like"/>
    <property type="match status" value="1"/>
</dbReference>
<evidence type="ECO:0000259" key="1">
    <source>
        <dbReference type="Pfam" id="PF08241"/>
    </source>
</evidence>
<evidence type="ECO:0000313" key="3">
    <source>
        <dbReference type="Proteomes" id="UP001058860"/>
    </source>
</evidence>
<name>A0ABY5PHJ6_9ACTN</name>
<dbReference type="GO" id="GO:0032259">
    <property type="term" value="P:methylation"/>
    <property type="evidence" value="ECO:0007669"/>
    <property type="project" value="UniProtKB-KW"/>
</dbReference>
<proteinExistence type="predicted"/>
<feature type="domain" description="Methyltransferase type 11" evidence="1">
    <location>
        <begin position="76"/>
        <end position="118"/>
    </location>
</feature>
<keyword evidence="2" id="KW-0489">Methyltransferase</keyword>
<keyword evidence="2" id="KW-0808">Transferase</keyword>
<organism evidence="2 3">
    <name type="scientific">Svornostia abyssi</name>
    <dbReference type="NCBI Taxonomy" id="2898438"/>
    <lineage>
        <taxon>Bacteria</taxon>
        <taxon>Bacillati</taxon>
        <taxon>Actinomycetota</taxon>
        <taxon>Thermoleophilia</taxon>
        <taxon>Solirubrobacterales</taxon>
        <taxon>Baekduiaceae</taxon>
        <taxon>Svornostia</taxon>
    </lineage>
</organism>
<dbReference type="InterPro" id="IPR029063">
    <property type="entry name" value="SAM-dependent_MTases_sf"/>
</dbReference>
<gene>
    <name evidence="2" type="ORF">LRS13_00940</name>
</gene>
<reference evidence="3" key="1">
    <citation type="submission" date="2021-11" db="EMBL/GenBank/DDBJ databases">
        <title>Cultivation dependent microbiological survey of springs from the worlds oldest radium mine currently devoted to the extraction of radon-saturated water.</title>
        <authorList>
            <person name="Kapinusova G."/>
            <person name="Smrhova T."/>
            <person name="Strejcek M."/>
            <person name="Suman J."/>
            <person name="Jani K."/>
            <person name="Pajer P."/>
            <person name="Uhlik O."/>
        </authorList>
    </citation>
    <scope>NUCLEOTIDE SEQUENCE [LARGE SCALE GENOMIC DNA]</scope>
    <source>
        <strain evidence="3">J379</strain>
    </source>
</reference>
<evidence type="ECO:0000313" key="2">
    <source>
        <dbReference type="EMBL" id="UUY04123.1"/>
    </source>
</evidence>
<dbReference type="Gene3D" id="2.20.25.10">
    <property type="match status" value="1"/>
</dbReference>